<dbReference type="Proteomes" id="UP000680656">
    <property type="component" value="Chromosome"/>
</dbReference>
<dbReference type="PANTHER" id="PTHR33627:SF1">
    <property type="entry name" value="TRANSPOSASE"/>
    <property type="match status" value="1"/>
</dbReference>
<accession>A0A8E7AX23</accession>
<dbReference type="Pfam" id="PF13546">
    <property type="entry name" value="DDE_5"/>
    <property type="match status" value="1"/>
</dbReference>
<gene>
    <name evidence="2" type="ORF">KHC33_10885</name>
</gene>
<dbReference type="PANTHER" id="PTHR33627">
    <property type="entry name" value="TRANSPOSASE"/>
    <property type="match status" value="1"/>
</dbReference>
<organism evidence="2 3">
    <name type="scientific">Methanospirillum purgamenti</name>
    <dbReference type="NCBI Taxonomy" id="2834276"/>
    <lineage>
        <taxon>Archaea</taxon>
        <taxon>Methanobacteriati</taxon>
        <taxon>Methanobacteriota</taxon>
        <taxon>Stenosarchaea group</taxon>
        <taxon>Methanomicrobia</taxon>
        <taxon>Methanomicrobiales</taxon>
        <taxon>Methanospirillaceae</taxon>
        <taxon>Methanospirillum</taxon>
    </lineage>
</organism>
<dbReference type="InterPro" id="IPR039365">
    <property type="entry name" value="IS701-like"/>
</dbReference>
<keyword evidence="3" id="KW-1185">Reference proteome</keyword>
<evidence type="ECO:0000313" key="2">
    <source>
        <dbReference type="EMBL" id="QVV87844.1"/>
    </source>
</evidence>
<evidence type="ECO:0000259" key="1">
    <source>
        <dbReference type="Pfam" id="PF13546"/>
    </source>
</evidence>
<dbReference type="EMBL" id="CP075546">
    <property type="protein sequence ID" value="QVV87844.1"/>
    <property type="molecule type" value="Genomic_DNA"/>
</dbReference>
<evidence type="ECO:0000313" key="3">
    <source>
        <dbReference type="Proteomes" id="UP000680656"/>
    </source>
</evidence>
<dbReference type="KEGG" id="mrtj:KHC33_10885"/>
<sequence>MNAKIPLESQEHKTKPELALEMLDSFISEGIPFGYVQADGLYGNDSKFISGLYERNVSFICDILSDTLVYITLPEPVLPKRQGKRGRFPTKLIILNTSPVSVKWLTEIQKT</sequence>
<dbReference type="AlphaFoldDB" id="A0A8E7AX23"/>
<feature type="domain" description="Transposase IS701-like DDE" evidence="1">
    <location>
        <begin position="2"/>
        <end position="104"/>
    </location>
</feature>
<reference evidence="2 3" key="1">
    <citation type="submission" date="2021-05" db="EMBL/GenBank/DDBJ databases">
        <title>A novel Methanospirillum isolate from a pyrite-forming mixed culture.</title>
        <authorList>
            <person name="Bunk B."/>
            <person name="Sproer C."/>
            <person name="Spring S."/>
            <person name="Pester M."/>
        </authorList>
    </citation>
    <scope>NUCLEOTIDE SEQUENCE [LARGE SCALE GENOMIC DNA]</scope>
    <source>
        <strain evidence="2 3">J.3.6.1-F.2.7.3</strain>
    </source>
</reference>
<proteinExistence type="predicted"/>
<dbReference type="InterPro" id="IPR038721">
    <property type="entry name" value="IS701-like_DDE_dom"/>
</dbReference>
<protein>
    <submittedName>
        <fullName evidence="2">Transposase</fullName>
    </submittedName>
</protein>
<name>A0A8E7AX23_9EURY</name>